<protein>
    <submittedName>
        <fullName evidence="3">Uncharacterized protein</fullName>
    </submittedName>
</protein>
<evidence type="ECO:0000256" key="1">
    <source>
        <dbReference type="SAM" id="MobiDB-lite"/>
    </source>
</evidence>
<accession>A0A915J4R5</accession>
<name>A0A915J4R5_ROMCU</name>
<feature type="region of interest" description="Disordered" evidence="1">
    <location>
        <begin position="1"/>
        <end position="20"/>
    </location>
</feature>
<evidence type="ECO:0000313" key="2">
    <source>
        <dbReference type="Proteomes" id="UP000887565"/>
    </source>
</evidence>
<feature type="compositionally biased region" description="Basic and acidic residues" evidence="1">
    <location>
        <begin position="58"/>
        <end position="75"/>
    </location>
</feature>
<sequence>MDAKFGYNRRIEKTTTTRKTTKKPVCVKYRVLHRHRQAEQEQTKPFEITISEQAELPEVQKNDMEVEEKRSPEKH</sequence>
<reference evidence="3" key="1">
    <citation type="submission" date="2022-11" db="UniProtKB">
        <authorList>
            <consortium name="WormBaseParasite"/>
        </authorList>
    </citation>
    <scope>IDENTIFICATION</scope>
</reference>
<proteinExistence type="predicted"/>
<feature type="region of interest" description="Disordered" evidence="1">
    <location>
        <begin position="51"/>
        <end position="75"/>
    </location>
</feature>
<evidence type="ECO:0000313" key="3">
    <source>
        <dbReference type="WBParaSite" id="nRc.2.0.1.t20808-RA"/>
    </source>
</evidence>
<feature type="compositionally biased region" description="Basic and acidic residues" evidence="1">
    <location>
        <begin position="1"/>
        <end position="15"/>
    </location>
</feature>
<dbReference type="WBParaSite" id="nRc.2.0.1.t20808-RA">
    <property type="protein sequence ID" value="nRc.2.0.1.t20808-RA"/>
    <property type="gene ID" value="nRc.2.0.1.g20808"/>
</dbReference>
<dbReference type="Proteomes" id="UP000887565">
    <property type="component" value="Unplaced"/>
</dbReference>
<organism evidence="2 3">
    <name type="scientific">Romanomermis culicivorax</name>
    <name type="common">Nematode worm</name>
    <dbReference type="NCBI Taxonomy" id="13658"/>
    <lineage>
        <taxon>Eukaryota</taxon>
        <taxon>Metazoa</taxon>
        <taxon>Ecdysozoa</taxon>
        <taxon>Nematoda</taxon>
        <taxon>Enoplea</taxon>
        <taxon>Dorylaimia</taxon>
        <taxon>Mermithida</taxon>
        <taxon>Mermithoidea</taxon>
        <taxon>Mermithidae</taxon>
        <taxon>Romanomermis</taxon>
    </lineage>
</organism>
<dbReference type="AlphaFoldDB" id="A0A915J4R5"/>
<keyword evidence="2" id="KW-1185">Reference proteome</keyword>